<protein>
    <submittedName>
        <fullName evidence="2">Inner membrane protein</fullName>
    </submittedName>
</protein>
<evidence type="ECO:0000256" key="1">
    <source>
        <dbReference type="SAM" id="Phobius"/>
    </source>
</evidence>
<keyword evidence="3" id="KW-1185">Reference proteome</keyword>
<evidence type="ECO:0000313" key="3">
    <source>
        <dbReference type="Proteomes" id="UP000094023"/>
    </source>
</evidence>
<dbReference type="InterPro" id="IPR025612">
    <property type="entry name" value="YqjK"/>
</dbReference>
<proteinExistence type="predicted"/>
<dbReference type="STRING" id="1354337.M983_2212"/>
<keyword evidence="1" id="KW-0812">Transmembrane</keyword>
<reference evidence="2 3" key="1">
    <citation type="submission" date="2016-04" db="EMBL/GenBank/DDBJ databases">
        <title>ATOL: Assembling a taxonomically balanced genome-scale reconstruction of the evolutionary history of the Enterobacteriaceae.</title>
        <authorList>
            <person name="Plunkett G.III."/>
            <person name="Neeno-Eckwall E.C."/>
            <person name="Glasner J.D."/>
            <person name="Perna N.T."/>
        </authorList>
    </citation>
    <scope>NUCLEOTIDE SEQUENCE [LARGE SCALE GENOMIC DNA]</scope>
    <source>
        <strain evidence="2 3">ATCC 19692</strain>
    </source>
</reference>
<gene>
    <name evidence="2" type="ORF">M983_2212</name>
</gene>
<accession>A0A198FMT2</accession>
<dbReference type="AlphaFoldDB" id="A0A198FMT2"/>
<keyword evidence="1" id="KW-0472">Membrane</keyword>
<keyword evidence="1" id="KW-1133">Transmembrane helix</keyword>
<comment type="caution">
    <text evidence="2">The sequence shown here is derived from an EMBL/GenBank/DDBJ whole genome shotgun (WGS) entry which is preliminary data.</text>
</comment>
<dbReference type="Pfam" id="PF13997">
    <property type="entry name" value="YqjK"/>
    <property type="match status" value="1"/>
</dbReference>
<organism evidence="2 3">
    <name type="scientific">Proteus myxofaciens ATCC 19692</name>
    <dbReference type="NCBI Taxonomy" id="1354337"/>
    <lineage>
        <taxon>Bacteria</taxon>
        <taxon>Pseudomonadati</taxon>
        <taxon>Pseudomonadota</taxon>
        <taxon>Gammaproteobacteria</taxon>
        <taxon>Enterobacterales</taxon>
        <taxon>Morganellaceae</taxon>
        <taxon>Proteus</taxon>
    </lineage>
</organism>
<dbReference type="EMBL" id="LXEN01000102">
    <property type="protein sequence ID" value="OAT26158.1"/>
    <property type="molecule type" value="Genomic_DNA"/>
</dbReference>
<sequence>MSEIQQQRIDLGYCTQEWLDVTEPYDKAWRIFVSLKPLILVGASLASLYSIKHPKKLMRWAKRAIGTFGLVRTLQKSFKKTTP</sequence>
<feature type="transmembrane region" description="Helical" evidence="1">
    <location>
        <begin position="28"/>
        <end position="49"/>
    </location>
</feature>
<dbReference type="Proteomes" id="UP000094023">
    <property type="component" value="Unassembled WGS sequence"/>
</dbReference>
<evidence type="ECO:0000313" key="2">
    <source>
        <dbReference type="EMBL" id="OAT26158.1"/>
    </source>
</evidence>
<name>A0A198FMT2_9GAMM</name>